<keyword evidence="2" id="KW-1003">Cell membrane</keyword>
<dbReference type="CDD" id="cd12912">
    <property type="entry name" value="PDC2_MCP_like"/>
    <property type="match status" value="1"/>
</dbReference>
<dbReference type="Pfam" id="PF00672">
    <property type="entry name" value="HAMP"/>
    <property type="match status" value="1"/>
</dbReference>
<evidence type="ECO:0000259" key="10">
    <source>
        <dbReference type="PROSITE" id="PS50885"/>
    </source>
</evidence>
<evidence type="ECO:0000313" key="11">
    <source>
        <dbReference type="EMBL" id="OPH62092.1"/>
    </source>
</evidence>
<keyword evidence="3" id="KW-0597">Phosphoprotein</keyword>
<dbReference type="CDD" id="cd06225">
    <property type="entry name" value="HAMP"/>
    <property type="match status" value="1"/>
</dbReference>
<dbReference type="Gene3D" id="3.30.565.10">
    <property type="entry name" value="Histidine kinase-like ATPase, C-terminal domain"/>
    <property type="match status" value="1"/>
</dbReference>
<dbReference type="Pfam" id="PF02743">
    <property type="entry name" value="dCache_1"/>
    <property type="match status" value="1"/>
</dbReference>
<organism evidence="11 12">
    <name type="scientific">Paenibacillus ferrarius</name>
    <dbReference type="NCBI Taxonomy" id="1469647"/>
    <lineage>
        <taxon>Bacteria</taxon>
        <taxon>Bacillati</taxon>
        <taxon>Bacillota</taxon>
        <taxon>Bacilli</taxon>
        <taxon>Bacillales</taxon>
        <taxon>Paenibacillaceae</taxon>
        <taxon>Paenibacillus</taxon>
    </lineage>
</organism>
<dbReference type="Pfam" id="PF02518">
    <property type="entry name" value="HATPase_c"/>
    <property type="match status" value="1"/>
</dbReference>
<evidence type="ECO:0000256" key="8">
    <source>
        <dbReference type="ARBA" id="ARBA00023136"/>
    </source>
</evidence>
<dbReference type="STRING" id="1469647.BC351_02310"/>
<dbReference type="InterPro" id="IPR050640">
    <property type="entry name" value="Bact_2-comp_sensor_kinase"/>
</dbReference>
<dbReference type="SMART" id="SM00304">
    <property type="entry name" value="HAMP"/>
    <property type="match status" value="1"/>
</dbReference>
<evidence type="ECO:0000313" key="12">
    <source>
        <dbReference type="Proteomes" id="UP000190626"/>
    </source>
</evidence>
<name>A0A1V4HTE0_9BACL</name>
<accession>A0A1V4HTE0</accession>
<keyword evidence="7 9" id="KW-1133">Transmembrane helix</keyword>
<dbReference type="InterPro" id="IPR033479">
    <property type="entry name" value="dCache_1"/>
</dbReference>
<dbReference type="OrthoDB" id="9776552at2"/>
<dbReference type="InterPro" id="IPR003594">
    <property type="entry name" value="HATPase_dom"/>
</dbReference>
<dbReference type="SUPFAM" id="SSF158472">
    <property type="entry name" value="HAMP domain-like"/>
    <property type="match status" value="1"/>
</dbReference>
<sequence>MAGTLYRKLFIYFLVVIVLSLVSVSLFSYRKSSAELDAMVQHQMSQMINNAAYQTDLYLKIYERAFVALLQGDDIRHLLELPFDGDAYEFHQYRKKIKEESINPIFIRNPEIAAVYAISQNSHATYYYNEVEGKQFKTADIQNQVAFFLKHTTPDGKVSILNSSILDNKNDQLFTLVRQVRGYTHPETMGILALEIRAAELSALWKGMELGDNGYFFIVDAQGRFIYHPDKQKLGTLVQEDLAQKVYESNLSSFEKMDGNVLRMYTVKKSDYSGWSLVVSMPVQDLRKPISSIRTSTLFVGLFTFIVALFLAYRFGKSITDPIKVLKNGMQETGKGQWAIIPIPERKDEIVELMVRYNVMVNRLSELVDKVYQVELNNQEIELERHKAVIQSLKLQINPHFLYNTLETIVCYAFIQNSKEISEIVDALAHMLRYSVGTNLEETKVANELKHLLHYLVILRHRVNPEFEIDVAIKPEYLLRDVVCLTLQPLVENIFQHAFADGVEDYHFIRIDAGEGDGFFWMSVEDNGAGITADKLAELHEKLSANRLGDENDGKKDGIGLLNVHRRIQMVFGEAYGLRIESEVERGTKIMLIFPLSIPSHKEDAMILKSQGF</sequence>
<dbReference type="EMBL" id="MBTG01000001">
    <property type="protein sequence ID" value="OPH62092.1"/>
    <property type="molecule type" value="Genomic_DNA"/>
</dbReference>
<dbReference type="GO" id="GO:0000155">
    <property type="term" value="F:phosphorelay sensor kinase activity"/>
    <property type="evidence" value="ECO:0007669"/>
    <property type="project" value="InterPro"/>
</dbReference>
<gene>
    <name evidence="11" type="ORF">BC351_02310</name>
</gene>
<feature type="domain" description="HAMP" evidence="10">
    <location>
        <begin position="317"/>
        <end position="369"/>
    </location>
</feature>
<keyword evidence="8 9" id="KW-0472">Membrane</keyword>
<evidence type="ECO:0000256" key="6">
    <source>
        <dbReference type="ARBA" id="ARBA00022777"/>
    </source>
</evidence>
<evidence type="ECO:0000256" key="3">
    <source>
        <dbReference type="ARBA" id="ARBA00022553"/>
    </source>
</evidence>
<dbReference type="AlphaFoldDB" id="A0A1V4HTE0"/>
<dbReference type="Gene3D" id="6.10.340.10">
    <property type="match status" value="1"/>
</dbReference>
<dbReference type="Pfam" id="PF06580">
    <property type="entry name" value="His_kinase"/>
    <property type="match status" value="1"/>
</dbReference>
<feature type="transmembrane region" description="Helical" evidence="9">
    <location>
        <begin position="6"/>
        <end position="29"/>
    </location>
</feature>
<keyword evidence="12" id="KW-1185">Reference proteome</keyword>
<keyword evidence="4" id="KW-0808">Transferase</keyword>
<dbReference type="SUPFAM" id="SSF55874">
    <property type="entry name" value="ATPase domain of HSP90 chaperone/DNA topoisomerase II/histidine kinase"/>
    <property type="match status" value="1"/>
</dbReference>
<comment type="caution">
    <text evidence="11">The sequence shown here is derived from an EMBL/GenBank/DDBJ whole genome shotgun (WGS) entry which is preliminary data.</text>
</comment>
<protein>
    <submittedName>
        <fullName evidence="11">Signal protein</fullName>
    </submittedName>
</protein>
<evidence type="ECO:0000256" key="2">
    <source>
        <dbReference type="ARBA" id="ARBA00022475"/>
    </source>
</evidence>
<comment type="subcellular location">
    <subcellularLocation>
        <location evidence="1">Cell membrane</location>
        <topology evidence="1">Multi-pass membrane protein</topology>
    </subcellularLocation>
</comment>
<evidence type="ECO:0000256" key="5">
    <source>
        <dbReference type="ARBA" id="ARBA00022692"/>
    </source>
</evidence>
<dbReference type="InterPro" id="IPR036890">
    <property type="entry name" value="HATPase_C_sf"/>
</dbReference>
<evidence type="ECO:0000256" key="9">
    <source>
        <dbReference type="SAM" id="Phobius"/>
    </source>
</evidence>
<dbReference type="PROSITE" id="PS50885">
    <property type="entry name" value="HAMP"/>
    <property type="match status" value="1"/>
</dbReference>
<feature type="transmembrane region" description="Helical" evidence="9">
    <location>
        <begin position="297"/>
        <end position="316"/>
    </location>
</feature>
<dbReference type="PANTHER" id="PTHR34220">
    <property type="entry name" value="SENSOR HISTIDINE KINASE YPDA"/>
    <property type="match status" value="1"/>
</dbReference>
<dbReference type="PANTHER" id="PTHR34220:SF7">
    <property type="entry name" value="SENSOR HISTIDINE KINASE YPDA"/>
    <property type="match status" value="1"/>
</dbReference>
<evidence type="ECO:0000256" key="1">
    <source>
        <dbReference type="ARBA" id="ARBA00004651"/>
    </source>
</evidence>
<dbReference type="Gene3D" id="3.30.450.20">
    <property type="entry name" value="PAS domain"/>
    <property type="match status" value="1"/>
</dbReference>
<keyword evidence="6" id="KW-0418">Kinase</keyword>
<evidence type="ECO:0000256" key="7">
    <source>
        <dbReference type="ARBA" id="ARBA00022989"/>
    </source>
</evidence>
<dbReference type="RefSeq" id="WP_079409087.1">
    <property type="nucleotide sequence ID" value="NZ_MBTG01000001.1"/>
</dbReference>
<dbReference type="InterPro" id="IPR010559">
    <property type="entry name" value="Sig_transdc_His_kin_internal"/>
</dbReference>
<keyword evidence="5 9" id="KW-0812">Transmembrane</keyword>
<evidence type="ECO:0000256" key="4">
    <source>
        <dbReference type="ARBA" id="ARBA00022679"/>
    </source>
</evidence>
<dbReference type="GO" id="GO:0005886">
    <property type="term" value="C:plasma membrane"/>
    <property type="evidence" value="ECO:0007669"/>
    <property type="project" value="UniProtKB-SubCell"/>
</dbReference>
<proteinExistence type="predicted"/>
<dbReference type="InterPro" id="IPR003660">
    <property type="entry name" value="HAMP_dom"/>
</dbReference>
<reference evidence="12" key="1">
    <citation type="submission" date="2016-07" db="EMBL/GenBank/DDBJ databases">
        <authorList>
            <person name="Florea S."/>
            <person name="Webb J.S."/>
            <person name="Jaromczyk J."/>
            <person name="Schardl C.L."/>
        </authorList>
    </citation>
    <scope>NUCLEOTIDE SEQUENCE [LARGE SCALE GENOMIC DNA]</scope>
    <source>
        <strain evidence="12">CY1</strain>
    </source>
</reference>
<dbReference type="Proteomes" id="UP000190626">
    <property type="component" value="Unassembled WGS sequence"/>
</dbReference>